<evidence type="ECO:0000256" key="9">
    <source>
        <dbReference type="SAM" id="MobiDB-lite"/>
    </source>
</evidence>
<evidence type="ECO:0000313" key="14">
    <source>
        <dbReference type="Proteomes" id="UP001195483"/>
    </source>
</evidence>
<dbReference type="Pfam" id="PF08345">
    <property type="entry name" value="YscJ_FliF_C"/>
    <property type="match status" value="1"/>
</dbReference>
<dbReference type="GO" id="GO:0003774">
    <property type="term" value="F:cytoskeletal motor activity"/>
    <property type="evidence" value="ECO:0007669"/>
    <property type="project" value="InterPro"/>
</dbReference>
<evidence type="ECO:0000256" key="5">
    <source>
        <dbReference type="ARBA" id="ARBA00022692"/>
    </source>
</evidence>
<dbReference type="Gene3D" id="3.30.300.30">
    <property type="match status" value="1"/>
</dbReference>
<name>A0AAE0VPG4_9BIVA</name>
<keyword evidence="7 10" id="KW-0472">Membrane</keyword>
<reference evidence="13" key="2">
    <citation type="journal article" date="2021" name="Genome Biol. Evol.">
        <title>Developing a high-quality reference genome for a parasitic bivalve with doubly uniparental inheritance (Bivalvia: Unionida).</title>
        <authorList>
            <person name="Smith C.H."/>
        </authorList>
    </citation>
    <scope>NUCLEOTIDE SEQUENCE</scope>
    <source>
        <strain evidence="13">CHS0354</strain>
        <tissue evidence="13">Mantle</tissue>
    </source>
</reference>
<feature type="transmembrane region" description="Helical" evidence="10">
    <location>
        <begin position="319"/>
        <end position="341"/>
    </location>
</feature>
<evidence type="ECO:0000313" key="13">
    <source>
        <dbReference type="EMBL" id="KAK3584205.1"/>
    </source>
</evidence>
<dbReference type="InterPro" id="IPR013556">
    <property type="entry name" value="Flag_M-ring_C"/>
</dbReference>
<evidence type="ECO:0000259" key="12">
    <source>
        <dbReference type="Pfam" id="PF08345"/>
    </source>
</evidence>
<dbReference type="InterPro" id="IPR045851">
    <property type="entry name" value="AMP-bd_C_sf"/>
</dbReference>
<dbReference type="InterPro" id="IPR043427">
    <property type="entry name" value="YscJ/FliF"/>
</dbReference>
<comment type="similarity">
    <text evidence="3">Belongs to the FliF family.</text>
</comment>
<evidence type="ECO:0000256" key="8">
    <source>
        <dbReference type="ARBA" id="ARBA00023143"/>
    </source>
</evidence>
<comment type="subcellular location">
    <subcellularLocation>
        <location evidence="1">Bacterial flagellum basal body</location>
    </subcellularLocation>
    <subcellularLocation>
        <location evidence="2">Cell membrane</location>
        <topology evidence="2">Multi-pass membrane protein</topology>
    </subcellularLocation>
</comment>
<reference evidence="13" key="3">
    <citation type="submission" date="2023-05" db="EMBL/GenBank/DDBJ databases">
        <authorList>
            <person name="Smith C.H."/>
        </authorList>
    </citation>
    <scope>NUCLEOTIDE SEQUENCE</scope>
    <source>
        <strain evidence="13">CHS0354</strain>
        <tissue evidence="13">Mantle</tissue>
    </source>
</reference>
<dbReference type="Proteomes" id="UP001195483">
    <property type="component" value="Unassembled WGS sequence"/>
</dbReference>
<dbReference type="PRINTS" id="PR01009">
    <property type="entry name" value="FLGMRINGFLIF"/>
</dbReference>
<evidence type="ECO:0000256" key="7">
    <source>
        <dbReference type="ARBA" id="ARBA00023136"/>
    </source>
</evidence>
<evidence type="ECO:0000256" key="1">
    <source>
        <dbReference type="ARBA" id="ARBA00004117"/>
    </source>
</evidence>
<keyword evidence="6 10" id="KW-1133">Transmembrane helix</keyword>
<dbReference type="PANTHER" id="PTHR30046">
    <property type="entry name" value="FLAGELLAR M-RING PROTEIN"/>
    <property type="match status" value="1"/>
</dbReference>
<dbReference type="PANTHER" id="PTHR30046:SF0">
    <property type="entry name" value="FLAGELLAR M-RING PROTEIN"/>
    <property type="match status" value="1"/>
</dbReference>
<organism evidence="13 14">
    <name type="scientific">Potamilus streckersoni</name>
    <dbReference type="NCBI Taxonomy" id="2493646"/>
    <lineage>
        <taxon>Eukaryota</taxon>
        <taxon>Metazoa</taxon>
        <taxon>Spiralia</taxon>
        <taxon>Lophotrochozoa</taxon>
        <taxon>Mollusca</taxon>
        <taxon>Bivalvia</taxon>
        <taxon>Autobranchia</taxon>
        <taxon>Heteroconchia</taxon>
        <taxon>Palaeoheterodonta</taxon>
        <taxon>Unionida</taxon>
        <taxon>Unionoidea</taxon>
        <taxon>Unionidae</taxon>
        <taxon>Ambleminae</taxon>
        <taxon>Lampsilini</taxon>
        <taxon>Potamilus</taxon>
    </lineage>
</organism>
<evidence type="ECO:0000256" key="6">
    <source>
        <dbReference type="ARBA" id="ARBA00022989"/>
    </source>
</evidence>
<evidence type="ECO:0000256" key="2">
    <source>
        <dbReference type="ARBA" id="ARBA00004651"/>
    </source>
</evidence>
<proteinExistence type="inferred from homology"/>
<evidence type="ECO:0000259" key="11">
    <source>
        <dbReference type="Pfam" id="PF01514"/>
    </source>
</evidence>
<evidence type="ECO:0000256" key="10">
    <source>
        <dbReference type="SAM" id="Phobius"/>
    </source>
</evidence>
<gene>
    <name evidence="13" type="ORF">CHS0354_035286</name>
</gene>
<dbReference type="Pfam" id="PF01514">
    <property type="entry name" value="YscJ_FliF"/>
    <property type="match status" value="1"/>
</dbReference>
<feature type="compositionally biased region" description="Basic residues" evidence="9">
    <location>
        <begin position="10"/>
        <end position="20"/>
    </location>
</feature>
<sequence>MNLKSDTAFSRRHRRTRRNRTTGSGKDRYCVFRSDRGKYRRFELFDKTDFTSTEFEQNIRYRRALEGELARLIQKIEFIDSAKVVIAIPEKSVFISEEKNPTASVTTDAEIRSNTPEDISAETRDVNLKYKTEFETYLTGKVLTQLEKIAGRGHVEVRVSADINFDESQIEENTVDPDSSTLVSEESITEASTGSRSIPVGIPGVTSNSPEIQAGSAEVANISDYSKKQKKPIMKTSVSVSVLIDDKLITRNNEQGQPVQEFVKWSDQELAQITAIAQRAVGFNDTRGDKIDVKNISFNQKKEQNQSVLSEQQYMEREFWINIIKYIFFTMVLIALIFVVVRPMVKRLFEVRMISI</sequence>
<feature type="region of interest" description="Disordered" evidence="9">
    <location>
        <begin position="1"/>
        <end position="26"/>
    </location>
</feature>
<evidence type="ECO:0000256" key="4">
    <source>
        <dbReference type="ARBA" id="ARBA00022475"/>
    </source>
</evidence>
<reference evidence="13" key="1">
    <citation type="journal article" date="2021" name="Genome Biol. Evol.">
        <title>A High-Quality Reference Genome for a Parasitic Bivalve with Doubly Uniparental Inheritance (Bivalvia: Unionida).</title>
        <authorList>
            <person name="Smith C.H."/>
        </authorList>
    </citation>
    <scope>NUCLEOTIDE SEQUENCE</scope>
    <source>
        <strain evidence="13">CHS0354</strain>
    </source>
</reference>
<dbReference type="GO" id="GO:0005886">
    <property type="term" value="C:plasma membrane"/>
    <property type="evidence" value="ECO:0007669"/>
    <property type="project" value="UniProtKB-SubCell"/>
</dbReference>
<evidence type="ECO:0000256" key="3">
    <source>
        <dbReference type="ARBA" id="ARBA00007971"/>
    </source>
</evidence>
<protein>
    <recommendedName>
        <fullName evidence="15">Flagellar M-ring C-terminal domain-containing protein</fullName>
    </recommendedName>
</protein>
<keyword evidence="4" id="KW-1003">Cell membrane</keyword>
<comment type="caution">
    <text evidence="13">The sequence shown here is derived from an EMBL/GenBank/DDBJ whole genome shotgun (WGS) entry which is preliminary data.</text>
</comment>
<dbReference type="EMBL" id="JAEAOA010002069">
    <property type="protein sequence ID" value="KAK3584205.1"/>
    <property type="molecule type" value="Genomic_DNA"/>
</dbReference>
<keyword evidence="14" id="KW-1185">Reference proteome</keyword>
<keyword evidence="8" id="KW-0975">Bacterial flagellum</keyword>
<dbReference type="InterPro" id="IPR000067">
    <property type="entry name" value="FlgMring_FliF"/>
</dbReference>
<feature type="domain" description="Flagellar M-ring N-terminal" evidence="11">
    <location>
        <begin position="39"/>
        <end position="110"/>
    </location>
</feature>
<feature type="domain" description="Flagellar M-ring C-terminal" evidence="12">
    <location>
        <begin position="146"/>
        <end position="298"/>
    </location>
</feature>
<keyword evidence="5 10" id="KW-0812">Transmembrane</keyword>
<dbReference type="InterPro" id="IPR006182">
    <property type="entry name" value="FliF_N_dom"/>
</dbReference>
<accession>A0AAE0VPG4</accession>
<evidence type="ECO:0008006" key="15">
    <source>
        <dbReference type="Google" id="ProtNLM"/>
    </source>
</evidence>
<dbReference type="AlphaFoldDB" id="A0AAE0VPG4"/>